<feature type="region of interest" description="Disordered" evidence="1">
    <location>
        <begin position="52"/>
        <end position="79"/>
    </location>
</feature>
<gene>
    <name evidence="3" type="ORF">NPX13_g424</name>
</gene>
<evidence type="ECO:0000256" key="1">
    <source>
        <dbReference type="SAM" id="MobiDB-lite"/>
    </source>
</evidence>
<dbReference type="SUPFAM" id="SSF52540">
    <property type="entry name" value="P-loop containing nucleoside triphosphate hydrolases"/>
    <property type="match status" value="1"/>
</dbReference>
<feature type="compositionally biased region" description="Pro residues" evidence="1">
    <location>
        <begin position="95"/>
        <end position="118"/>
    </location>
</feature>
<feature type="region of interest" description="Disordered" evidence="1">
    <location>
        <begin position="393"/>
        <end position="418"/>
    </location>
</feature>
<dbReference type="EMBL" id="JANPWZ010000027">
    <property type="protein sequence ID" value="KAJ3580143.1"/>
    <property type="molecule type" value="Genomic_DNA"/>
</dbReference>
<evidence type="ECO:0000313" key="4">
    <source>
        <dbReference type="Proteomes" id="UP001148614"/>
    </source>
</evidence>
<dbReference type="Proteomes" id="UP001148614">
    <property type="component" value="Unassembled WGS sequence"/>
</dbReference>
<dbReference type="GO" id="GO:0005524">
    <property type="term" value="F:ATP binding"/>
    <property type="evidence" value="ECO:0007669"/>
    <property type="project" value="InterPro"/>
</dbReference>
<feature type="region of interest" description="Disordered" evidence="1">
    <location>
        <begin position="1"/>
        <end position="38"/>
    </location>
</feature>
<dbReference type="PANTHER" id="PTHR46411">
    <property type="entry name" value="FAMILY ATPASE, PUTATIVE-RELATED"/>
    <property type="match status" value="1"/>
</dbReference>
<protein>
    <recommendedName>
        <fullName evidence="2">AAA+ ATPase domain-containing protein</fullName>
    </recommendedName>
</protein>
<comment type="caution">
    <text evidence="3">The sequence shown here is derived from an EMBL/GenBank/DDBJ whole genome shotgun (WGS) entry which is preliminary data.</text>
</comment>
<feature type="compositionally biased region" description="Low complexity" evidence="1">
    <location>
        <begin position="842"/>
        <end position="867"/>
    </location>
</feature>
<evidence type="ECO:0000259" key="2">
    <source>
        <dbReference type="SMART" id="SM00382"/>
    </source>
</evidence>
<feature type="region of interest" description="Disordered" evidence="1">
    <location>
        <begin position="831"/>
        <end position="871"/>
    </location>
</feature>
<dbReference type="Pfam" id="PF22942">
    <property type="entry name" value="DUF7025"/>
    <property type="match status" value="1"/>
</dbReference>
<feature type="domain" description="AAA+ ATPase" evidence="2">
    <location>
        <begin position="544"/>
        <end position="671"/>
    </location>
</feature>
<dbReference type="InterPro" id="IPR027417">
    <property type="entry name" value="P-loop_NTPase"/>
</dbReference>
<dbReference type="Gene3D" id="3.40.50.300">
    <property type="entry name" value="P-loop containing nucleotide triphosphate hydrolases"/>
    <property type="match status" value="1"/>
</dbReference>
<accession>A0A9W8NMX0</accession>
<evidence type="ECO:0000313" key="3">
    <source>
        <dbReference type="EMBL" id="KAJ3580143.1"/>
    </source>
</evidence>
<dbReference type="PANTHER" id="PTHR46411:SF2">
    <property type="entry name" value="AAA+ ATPASE DOMAIN-CONTAINING PROTEIN"/>
    <property type="match status" value="1"/>
</dbReference>
<dbReference type="InterPro" id="IPR003959">
    <property type="entry name" value="ATPase_AAA_core"/>
</dbReference>
<feature type="compositionally biased region" description="Basic and acidic residues" evidence="1">
    <location>
        <begin position="63"/>
        <end position="79"/>
    </location>
</feature>
<keyword evidence="4" id="KW-1185">Reference proteome</keyword>
<feature type="region of interest" description="Disordered" evidence="1">
    <location>
        <begin position="95"/>
        <end position="124"/>
    </location>
</feature>
<dbReference type="Pfam" id="PF23232">
    <property type="entry name" value="AAA_lid_13"/>
    <property type="match status" value="1"/>
</dbReference>
<dbReference type="CDD" id="cd19481">
    <property type="entry name" value="RecA-like_protease"/>
    <property type="match status" value="1"/>
</dbReference>
<dbReference type="GO" id="GO:0016887">
    <property type="term" value="F:ATP hydrolysis activity"/>
    <property type="evidence" value="ECO:0007669"/>
    <property type="project" value="InterPro"/>
</dbReference>
<dbReference type="AlphaFoldDB" id="A0A9W8NMX0"/>
<dbReference type="VEuPathDB" id="FungiDB:F4678DRAFT_468930"/>
<name>A0A9W8NMX0_9PEZI</name>
<dbReference type="InterPro" id="IPR056599">
    <property type="entry name" value="AAA_lid_fung"/>
</dbReference>
<proteinExistence type="predicted"/>
<dbReference type="InterPro" id="IPR054289">
    <property type="entry name" value="DUF7025"/>
</dbReference>
<sequence>MEDTSSIASFEDLDPSTKDASVDDASSSVDTADEEVPDVCYILQYKEGDKAAVEVRRGPKPIDSSHGENSDEPDPNKKKSVIEIVTVVSVLMGPPRPVGHYPPPRPGRPSFQLPPPRPINEDDFGMRTYRSEKTFMLIRSRHLINAIAAVVGYYPGTSLISEEVKIAAPYSVLIHHRAALLRYKNTQPETHDAEYASTTSKHIDILVDFLEQTYGQKIREEGLRHSRKTPTATYEWLWLLLRPGEVVYTRYDNNWTPFVISRVYKRATPNIDGIFSYTIDCWNYMYNDGKLRRRMHSFDLNPFPGEEAIHNLPIIPSRFFTGEDKNKSPSDITAEQIRLGRVVWDLYKKPSYKSYEGDLARNTSMRNSHYRGPTGHMNGRVIVDGEGFERHSHRCPLNNRRRDTNYDSDDEDSISNSRSTPFDQLPYFASKCGCHACASIDRKEQLSEFASFQDLDPKTAKAPENDLYYHVVSKIIAGFILSERRWGHFHVANLSEIKFDKDAFKYLVLEYEIKSTVRALIGKFASADGQVTAWPKDFVKNKGQGRIFLLHGSPGVGKTCTAECVAELTHRPLLSLTSSDLSTYANEVEFNLDYFLSLGERFGAIVLLDEADVYLEKRHSQDIVRNGLVSVFLRALEYYRGVLFLTTNRVQAFDSAFLSRIHVALHYKNLRDEDRERIWLNTFERLHRESNGTVRISTAARNMLLGSTDGSNTSNTSNTIRTLKWNGREIRNAMQMMLAMAESEAREEGSKVVTVGQKHVSAMVNLSGDFRAYLKKTTPVEGILDVEHMSMYLGMDTEARMKVAAGIISHIYHNSVYLLHYHRPLPIIHSRIHSSSPPTPTSRPTTASTKTSAPAPASSSSSSPTTTDTMVASVPTSTMIEEYRVRYHWCATQLNKLSKTLSKEDVEALIGANSLGRVTVFWPEEPRDHPLQQHRGWCHVLCEDTPKRNHLQARLWSVDTANVTWPIASFARITPIPPKASATATSSAKPITATAADQDMQDAANQHLPVPHAAQTEQAAIVNAKDYIPSWVRPAYVWDCRAEIDRFRRAFLDKTYTSAQLKDALDRAYQLLGDWEVALFEAGFGQNPLLPPPPPK</sequence>
<dbReference type="Pfam" id="PF00004">
    <property type="entry name" value="AAA"/>
    <property type="match status" value="1"/>
</dbReference>
<reference evidence="3" key="1">
    <citation type="submission" date="2022-07" db="EMBL/GenBank/DDBJ databases">
        <title>Genome Sequence of Xylaria arbuscula.</title>
        <authorList>
            <person name="Buettner E."/>
        </authorList>
    </citation>
    <scope>NUCLEOTIDE SEQUENCE</scope>
    <source>
        <strain evidence="3">VT107</strain>
    </source>
</reference>
<dbReference type="InterPro" id="IPR003593">
    <property type="entry name" value="AAA+_ATPase"/>
</dbReference>
<dbReference type="SMART" id="SM00382">
    <property type="entry name" value="AAA"/>
    <property type="match status" value="1"/>
</dbReference>
<organism evidence="3 4">
    <name type="scientific">Xylaria arbuscula</name>
    <dbReference type="NCBI Taxonomy" id="114810"/>
    <lineage>
        <taxon>Eukaryota</taxon>
        <taxon>Fungi</taxon>
        <taxon>Dikarya</taxon>
        <taxon>Ascomycota</taxon>
        <taxon>Pezizomycotina</taxon>
        <taxon>Sordariomycetes</taxon>
        <taxon>Xylariomycetidae</taxon>
        <taxon>Xylariales</taxon>
        <taxon>Xylariaceae</taxon>
        <taxon>Xylaria</taxon>
    </lineage>
</organism>